<dbReference type="Pfam" id="PF00753">
    <property type="entry name" value="Lactamase_B"/>
    <property type="match status" value="1"/>
</dbReference>
<comment type="caution">
    <text evidence="6">The sequence shown here is derived from an EMBL/GenBank/DDBJ whole genome shotgun (WGS) entry which is preliminary data.</text>
</comment>
<evidence type="ECO:0000256" key="4">
    <source>
        <dbReference type="ARBA" id="ARBA00022833"/>
    </source>
</evidence>
<dbReference type="RefSeq" id="WP_346248465.1">
    <property type="nucleotide sequence ID" value="NZ_JBDIZK010000013.1"/>
</dbReference>
<keyword evidence="3" id="KW-0378">Hydrolase</keyword>
<dbReference type="SMART" id="SM00849">
    <property type="entry name" value="Lactamase_B"/>
    <property type="match status" value="1"/>
</dbReference>
<keyword evidence="7" id="KW-1185">Reference proteome</keyword>
<dbReference type="EMBL" id="JBDIZK010000013">
    <property type="protein sequence ID" value="MEN3749421.1"/>
    <property type="molecule type" value="Genomic_DNA"/>
</dbReference>
<organism evidence="6 7">
    <name type="scientific">Sphingomonas rustica</name>
    <dbReference type="NCBI Taxonomy" id="3103142"/>
    <lineage>
        <taxon>Bacteria</taxon>
        <taxon>Pseudomonadati</taxon>
        <taxon>Pseudomonadota</taxon>
        <taxon>Alphaproteobacteria</taxon>
        <taxon>Sphingomonadales</taxon>
        <taxon>Sphingomonadaceae</taxon>
        <taxon>Sphingomonas</taxon>
    </lineage>
</organism>
<dbReference type="InterPro" id="IPR001279">
    <property type="entry name" value="Metallo-B-lactamas"/>
</dbReference>
<gene>
    <name evidence="6" type="ORF">TPR58_19760</name>
</gene>
<proteinExistence type="inferred from homology"/>
<evidence type="ECO:0000313" key="6">
    <source>
        <dbReference type="EMBL" id="MEN3749421.1"/>
    </source>
</evidence>
<sequence>MSLIALAAAVAFAAPVNSVPTPVAPAAVAAAAEVRLWRVDCGSLKFANFAPFSDRGDYDGQPHDLVASCYLIKHGDEWLLWDTGLSGSLVGKPSESEGTESRLDETIVTQIARLGVTPAQVKFVGISHNHFDHIGQAADFPGSTLLIGKADYETLASGKADGRREAIAPWLSEGAKVIKLAGDHDVFGDGSVTILTMPGHTPGHAALLVRVTGGAPVLLSGDQFHAQESFDRNLVPVFNTDRVQTLASSDRFRAVAAKEKAVIVIQHEPADIAKIPAIPKAK</sequence>
<evidence type="ECO:0000256" key="2">
    <source>
        <dbReference type="ARBA" id="ARBA00022723"/>
    </source>
</evidence>
<reference evidence="6 7" key="1">
    <citation type="submission" date="2024-05" db="EMBL/GenBank/DDBJ databases">
        <title>Sphingomonas sp. HF-S3 16S ribosomal RNA gene Genome sequencing and assembly.</title>
        <authorList>
            <person name="Lee H."/>
        </authorList>
    </citation>
    <scope>NUCLEOTIDE SEQUENCE [LARGE SCALE GENOMIC DNA]</scope>
    <source>
        <strain evidence="6 7">HF-S3</strain>
    </source>
</reference>
<evidence type="ECO:0000313" key="7">
    <source>
        <dbReference type="Proteomes" id="UP001427805"/>
    </source>
</evidence>
<keyword evidence="2" id="KW-0479">Metal-binding</keyword>
<evidence type="ECO:0000259" key="5">
    <source>
        <dbReference type="SMART" id="SM00849"/>
    </source>
</evidence>
<dbReference type="PANTHER" id="PTHR42978:SF3">
    <property type="entry name" value="BLR3078 PROTEIN"/>
    <property type="match status" value="1"/>
</dbReference>
<evidence type="ECO:0000256" key="3">
    <source>
        <dbReference type="ARBA" id="ARBA00022801"/>
    </source>
</evidence>
<comment type="similarity">
    <text evidence="1">Belongs to the metallo-beta-lactamase superfamily.</text>
</comment>
<dbReference type="SUPFAM" id="SSF56281">
    <property type="entry name" value="Metallo-hydrolase/oxidoreductase"/>
    <property type="match status" value="1"/>
</dbReference>
<feature type="domain" description="Metallo-beta-lactamase" evidence="5">
    <location>
        <begin position="66"/>
        <end position="267"/>
    </location>
</feature>
<evidence type="ECO:0000256" key="1">
    <source>
        <dbReference type="ARBA" id="ARBA00007749"/>
    </source>
</evidence>
<accession>A0ABV0BF43</accession>
<keyword evidence="4" id="KW-0862">Zinc</keyword>
<dbReference type="InterPro" id="IPR051013">
    <property type="entry name" value="MBL_superfamily_lactonases"/>
</dbReference>
<dbReference type="Gene3D" id="3.60.15.10">
    <property type="entry name" value="Ribonuclease Z/Hydroxyacylglutathione hydrolase-like"/>
    <property type="match status" value="1"/>
</dbReference>
<dbReference type="PANTHER" id="PTHR42978">
    <property type="entry name" value="QUORUM-QUENCHING LACTONASE YTNP-RELATED-RELATED"/>
    <property type="match status" value="1"/>
</dbReference>
<name>A0ABV0BF43_9SPHN</name>
<dbReference type="Proteomes" id="UP001427805">
    <property type="component" value="Unassembled WGS sequence"/>
</dbReference>
<protein>
    <submittedName>
        <fullName evidence="6">N-acyl homoserine lactonase family protein</fullName>
    </submittedName>
</protein>
<dbReference type="InterPro" id="IPR036866">
    <property type="entry name" value="RibonucZ/Hydroxyglut_hydro"/>
</dbReference>
<dbReference type="CDD" id="cd07729">
    <property type="entry name" value="AHL_lactonase_MBL-fold"/>
    <property type="match status" value="1"/>
</dbReference>